<accession>B2JLC8</accession>
<sequence>MFSSSFRTIDLTGSPCIAVPVRTFVICDWKKNREGLHVYSDKRWSNATDQQAPSQVKLESISAIARYLPHTIPTYLTMQILTLQHHGLPICHCGKCESDIFCLRHSVGAFLR</sequence>
<gene>
    <name evidence="1" type="ordered locus">Bphy_5006</name>
</gene>
<name>B2JLC8_PARP8</name>
<keyword evidence="2" id="KW-1185">Reference proteome</keyword>
<dbReference type="EMBL" id="CP001044">
    <property type="protein sequence ID" value="ACC74096.1"/>
    <property type="molecule type" value="Genomic_DNA"/>
</dbReference>
<dbReference type="KEGG" id="bph:Bphy_5006"/>
<evidence type="ECO:0000313" key="2">
    <source>
        <dbReference type="Proteomes" id="UP000001192"/>
    </source>
</evidence>
<organism evidence="1 2">
    <name type="scientific">Paraburkholderia phymatum (strain DSM 17167 / CIP 108236 / LMG 21445 / STM815)</name>
    <name type="common">Burkholderia phymatum</name>
    <dbReference type="NCBI Taxonomy" id="391038"/>
    <lineage>
        <taxon>Bacteria</taxon>
        <taxon>Pseudomonadati</taxon>
        <taxon>Pseudomonadota</taxon>
        <taxon>Betaproteobacteria</taxon>
        <taxon>Burkholderiales</taxon>
        <taxon>Burkholderiaceae</taxon>
        <taxon>Paraburkholderia</taxon>
    </lineage>
</organism>
<dbReference type="STRING" id="391038.Bphy_5006"/>
<reference evidence="2" key="1">
    <citation type="journal article" date="2014" name="Stand. Genomic Sci.">
        <title>Complete genome sequence of Burkholderia phymatum STM815(T), a broad host range and efficient nitrogen-fixing symbiont of Mimosa species.</title>
        <authorList>
            <person name="Moulin L."/>
            <person name="Klonowska A."/>
            <person name="Caroline B."/>
            <person name="Booth K."/>
            <person name="Vriezen J.A."/>
            <person name="Melkonian R."/>
            <person name="James E.K."/>
            <person name="Young J.P."/>
            <person name="Bena G."/>
            <person name="Hauser L."/>
            <person name="Land M."/>
            <person name="Kyrpides N."/>
            <person name="Bruce D."/>
            <person name="Chain P."/>
            <person name="Copeland A."/>
            <person name="Pitluck S."/>
            <person name="Woyke T."/>
            <person name="Lizotte-Waniewski M."/>
            <person name="Bristow J."/>
            <person name="Riley M."/>
        </authorList>
    </citation>
    <scope>NUCLEOTIDE SEQUENCE [LARGE SCALE GENOMIC DNA]</scope>
    <source>
        <strain evidence="2">DSM 17167 / CIP 108236 / LMG 21445 / STM815</strain>
    </source>
</reference>
<protein>
    <submittedName>
        <fullName evidence="1">Uncharacterized protein</fullName>
    </submittedName>
</protein>
<proteinExistence type="predicted"/>
<dbReference type="Proteomes" id="UP000001192">
    <property type="component" value="Chromosome 2"/>
</dbReference>
<dbReference type="AlphaFoldDB" id="B2JLC8"/>
<dbReference type="HOGENOM" id="CLU_2141177_0_0_4"/>
<evidence type="ECO:0000313" key="1">
    <source>
        <dbReference type="EMBL" id="ACC74096.1"/>
    </source>
</evidence>